<name>A0A1F7XAF0_9BACT</name>
<organism evidence="1 2">
    <name type="scientific">Candidatus Woesebacteria bacterium RBG_16_39_8b</name>
    <dbReference type="NCBI Taxonomy" id="1802482"/>
    <lineage>
        <taxon>Bacteria</taxon>
        <taxon>Candidatus Woeseibacteriota</taxon>
    </lineage>
</organism>
<dbReference type="AlphaFoldDB" id="A0A1F7XAF0"/>
<protein>
    <recommendedName>
        <fullName evidence="3">Homing endonuclease LAGLIDADG domain-containing protein</fullName>
    </recommendedName>
</protein>
<comment type="caution">
    <text evidence="1">The sequence shown here is derived from an EMBL/GenBank/DDBJ whole genome shotgun (WGS) entry which is preliminary data.</text>
</comment>
<proteinExistence type="predicted"/>
<sequence>MRVSFTQHKSKREILDFLCEYIGSGSVHEYQHNNMAEYVIHDQKCITEFLRDIEPFIFVKRRHLQLAQELIILKKKEHYTKESLVKMLELRKKMASLNNYSKKFLSLTP</sequence>
<evidence type="ECO:0000313" key="1">
    <source>
        <dbReference type="EMBL" id="OGM11358.1"/>
    </source>
</evidence>
<evidence type="ECO:0000313" key="2">
    <source>
        <dbReference type="Proteomes" id="UP000179013"/>
    </source>
</evidence>
<evidence type="ECO:0008006" key="3">
    <source>
        <dbReference type="Google" id="ProtNLM"/>
    </source>
</evidence>
<reference evidence="1 2" key="1">
    <citation type="journal article" date="2016" name="Nat. Commun.">
        <title>Thousands of microbial genomes shed light on interconnected biogeochemical processes in an aquifer system.</title>
        <authorList>
            <person name="Anantharaman K."/>
            <person name="Brown C.T."/>
            <person name="Hug L.A."/>
            <person name="Sharon I."/>
            <person name="Castelle C.J."/>
            <person name="Probst A.J."/>
            <person name="Thomas B.C."/>
            <person name="Singh A."/>
            <person name="Wilkins M.J."/>
            <person name="Karaoz U."/>
            <person name="Brodie E.L."/>
            <person name="Williams K.H."/>
            <person name="Hubbard S.S."/>
            <person name="Banfield J.F."/>
        </authorList>
    </citation>
    <scope>NUCLEOTIDE SEQUENCE [LARGE SCALE GENOMIC DNA]</scope>
</reference>
<dbReference type="Gene3D" id="3.10.28.10">
    <property type="entry name" value="Homing endonucleases"/>
    <property type="match status" value="1"/>
</dbReference>
<dbReference type="Proteomes" id="UP000179013">
    <property type="component" value="Unassembled WGS sequence"/>
</dbReference>
<dbReference type="SUPFAM" id="SSF55608">
    <property type="entry name" value="Homing endonucleases"/>
    <property type="match status" value="1"/>
</dbReference>
<gene>
    <name evidence="1" type="ORF">A2V80_02380</name>
</gene>
<dbReference type="EMBL" id="MGFU01000059">
    <property type="protein sequence ID" value="OGM11358.1"/>
    <property type="molecule type" value="Genomic_DNA"/>
</dbReference>
<accession>A0A1F7XAF0</accession>
<dbReference type="InterPro" id="IPR027434">
    <property type="entry name" value="Homing_endonucl"/>
</dbReference>